<dbReference type="Proteomes" id="UP000356253">
    <property type="component" value="Unassembled WGS sequence"/>
</dbReference>
<dbReference type="EMBL" id="CABVMM010000001">
    <property type="protein sequence ID" value="VVU98928.1"/>
    <property type="molecule type" value="Genomic_DNA"/>
</dbReference>
<evidence type="ECO:0000313" key="2">
    <source>
        <dbReference type="Proteomes" id="UP000356253"/>
    </source>
</evidence>
<dbReference type="EC" id="1.14.19.-" evidence="1"/>
<reference evidence="1" key="1">
    <citation type="submission" date="2019-09" db="EMBL/GenBank/DDBJ databases">
        <authorList>
            <person name="Rodrigo-Torres L."/>
            <person name="Arahal R. D."/>
            <person name="Lucena T."/>
        </authorList>
    </citation>
    <scope>NUCLEOTIDE SEQUENCE</scope>
    <source>
        <strain evidence="1">ISS653</strain>
    </source>
</reference>
<sequence>MPEKNVRLEVMEQLEPKVDGFIDEFLIPVEKIWQPTDFLPNSQQETFFEEVTEIRELAKELPYDFWIVLVGDTVTEEALPTYESWLMDVEGVNQHDGGTAWSRWVRYWTGEENRHGDVLNKYLYLSGRVNMIEVERTTQHLINDGFDIGTDRDPYKNFVYTSFQELATYISHNRVAKLARQHGNKSLAKMCKIISGDEMRHYNAYSTFVKEIFSIDPSQMMIAFKDMMKHKIVMPAMFLRESGDSIGAAFDEFSNAAQRIGVYTGQDYIDIMKKLIVRWDIENIRGLSEEAEKARDFVTKLPARMERINQRIRISEKITHFKWVNPAMTK</sequence>
<evidence type="ECO:0000313" key="1">
    <source>
        <dbReference type="EMBL" id="VVU98928.1"/>
    </source>
</evidence>
<comment type="caution">
    <text evidence="1">The sequence shown here is derived from an EMBL/GenBank/DDBJ whole genome shotgun (WGS) entry which is preliminary data.</text>
</comment>
<gene>
    <name evidence="1" type="primary">desA1</name>
    <name evidence="1" type="ORF">FVB9532_00177</name>
</gene>
<organism evidence="1 2">
    <name type="scientific">Mesonia oceanica</name>
    <dbReference type="NCBI Taxonomy" id="2687242"/>
    <lineage>
        <taxon>Bacteria</taxon>
        <taxon>Pseudomonadati</taxon>
        <taxon>Bacteroidota</taxon>
        <taxon>Flavobacteriia</taxon>
        <taxon>Flavobacteriales</taxon>
        <taxon>Flavobacteriaceae</taxon>
        <taxon>Mesonia</taxon>
    </lineage>
</organism>
<accession>A0AC61Y3N0</accession>
<proteinExistence type="predicted"/>
<keyword evidence="1" id="KW-0560">Oxidoreductase</keyword>
<name>A0AC61Y3N0_9FLAO</name>
<protein>
    <submittedName>
        <fullName evidence="1">Acyl-[acyl-carrier-protein] desaturase DesA1</fullName>
        <ecNumber evidence="1">1.14.19.-</ecNumber>
    </submittedName>
</protein>
<keyword evidence="2" id="KW-1185">Reference proteome</keyword>